<feature type="domain" description="Histidine kinase" evidence="7">
    <location>
        <begin position="330"/>
        <end position="516"/>
    </location>
</feature>
<dbReference type="SMART" id="SM00387">
    <property type="entry name" value="HATPase_c"/>
    <property type="match status" value="1"/>
</dbReference>
<dbReference type="Pfam" id="PF02518">
    <property type="entry name" value="HATPase_c"/>
    <property type="match status" value="1"/>
</dbReference>
<dbReference type="PROSITE" id="PS50109">
    <property type="entry name" value="HIS_KIN"/>
    <property type="match status" value="1"/>
</dbReference>
<evidence type="ECO:0000256" key="5">
    <source>
        <dbReference type="ARBA" id="ARBA00023012"/>
    </source>
</evidence>
<keyword evidence="6" id="KW-0472">Membrane</keyword>
<gene>
    <name evidence="8" type="ORF">PTI45_02385</name>
</gene>
<keyword evidence="9" id="KW-1185">Reference proteome</keyword>
<organism evidence="8 9">
    <name type="scientific">Paenibacillus nuruki</name>
    <dbReference type="NCBI Taxonomy" id="1886670"/>
    <lineage>
        <taxon>Bacteria</taxon>
        <taxon>Bacillati</taxon>
        <taxon>Bacillota</taxon>
        <taxon>Bacilli</taxon>
        <taxon>Bacillales</taxon>
        <taxon>Paenibacillaceae</taxon>
        <taxon>Paenibacillus</taxon>
    </lineage>
</organism>
<protein>
    <submittedName>
        <fullName evidence="8">Sensor histidine kinase YdfH</fullName>
    </submittedName>
</protein>
<evidence type="ECO:0000256" key="1">
    <source>
        <dbReference type="ARBA" id="ARBA00022679"/>
    </source>
</evidence>
<sequence>MHDKYIKQQLFILFNQTLVIIFLYYQYIQHLNNSISNMMSLVVISIAIYVLSYIKMTNLNGSMILNQFANLLLLYSWQILLMFGKDPFFYYIVIFLNVIVSYTLLRFLLRFIFQDSAYMHKRQVDWILKVISLFTLISIYDKQLYSIMFFWQWVISGILIAVTVFKNKKRIQFFLNKQSKSLTYALMMTAIPFGTYILFMDKAKNVFTNLVFYFIFIFPLYAVYSIVQNNVKGFIQLTQLSTWNKWLMIVVSVIGVGLIGQVFGAGPLFYMIVFHSLIWLLIFYYLLLYKQIKQSLEVTQATEQKQYDSYVSRVAQVAKEEQLKKEFSNYLHDEILQDLLAVKNMINKSNKAEVQQMITETLTELNKSIRNQMQEYHPTLLSSLTLKQNYENLLQIIKKTYAHQQINVSFTCKDDLFLVEPYHFIFYRLIKELTTNAFKHSHGSQIWIQLTQHLDQIELTVEDDGVGLDPTEYKHNQGHRGLYSIQEQIALLEGEMNFSMRKPHGLKIQIILQMKGEHSYEYFINR</sequence>
<dbReference type="Gene3D" id="3.30.565.10">
    <property type="entry name" value="Histidine kinase-like ATPase, C-terminal domain"/>
    <property type="match status" value="1"/>
</dbReference>
<dbReference type="InterPro" id="IPR005467">
    <property type="entry name" value="His_kinase_dom"/>
</dbReference>
<evidence type="ECO:0000313" key="9">
    <source>
        <dbReference type="Proteomes" id="UP000094578"/>
    </source>
</evidence>
<evidence type="ECO:0000259" key="7">
    <source>
        <dbReference type="PROSITE" id="PS50109"/>
    </source>
</evidence>
<evidence type="ECO:0000256" key="4">
    <source>
        <dbReference type="ARBA" id="ARBA00022840"/>
    </source>
</evidence>
<dbReference type="GO" id="GO:0000160">
    <property type="term" value="P:phosphorelay signal transduction system"/>
    <property type="evidence" value="ECO:0007669"/>
    <property type="project" value="UniProtKB-KW"/>
</dbReference>
<feature type="transmembrane region" description="Helical" evidence="6">
    <location>
        <begin position="246"/>
        <end position="263"/>
    </location>
</feature>
<dbReference type="PATRIC" id="fig|1886670.3.peg.2427"/>
<comment type="caution">
    <text evidence="8">The sequence shown here is derived from an EMBL/GenBank/DDBJ whole genome shotgun (WGS) entry which is preliminary data.</text>
</comment>
<dbReference type="PANTHER" id="PTHR24421:SF60">
    <property type="entry name" value="SENSOR HISTIDINE KINASE COMP"/>
    <property type="match status" value="1"/>
</dbReference>
<dbReference type="CDD" id="cd16917">
    <property type="entry name" value="HATPase_UhpB-NarQ-NarX-like"/>
    <property type="match status" value="1"/>
</dbReference>
<dbReference type="STRING" id="1886670.PTI45_02385"/>
<dbReference type="AlphaFoldDB" id="A0A1E3L378"/>
<dbReference type="SUPFAM" id="SSF55874">
    <property type="entry name" value="ATPase domain of HSP90 chaperone/DNA topoisomerase II/histidine kinase"/>
    <property type="match status" value="1"/>
</dbReference>
<keyword evidence="3 8" id="KW-0418">Kinase</keyword>
<keyword evidence="6" id="KW-0812">Transmembrane</keyword>
<evidence type="ECO:0000256" key="6">
    <source>
        <dbReference type="SAM" id="Phobius"/>
    </source>
</evidence>
<dbReference type="PANTHER" id="PTHR24421">
    <property type="entry name" value="NITRATE/NITRITE SENSOR PROTEIN NARX-RELATED"/>
    <property type="match status" value="1"/>
</dbReference>
<dbReference type="InterPro" id="IPR050482">
    <property type="entry name" value="Sensor_HK_TwoCompSys"/>
</dbReference>
<dbReference type="GO" id="GO:0005524">
    <property type="term" value="F:ATP binding"/>
    <property type="evidence" value="ECO:0007669"/>
    <property type="project" value="UniProtKB-KW"/>
</dbReference>
<dbReference type="InterPro" id="IPR003594">
    <property type="entry name" value="HATPase_dom"/>
</dbReference>
<feature type="transmembrane region" description="Helical" evidence="6">
    <location>
        <begin position="34"/>
        <end position="52"/>
    </location>
</feature>
<keyword evidence="4" id="KW-0067">ATP-binding</keyword>
<dbReference type="InterPro" id="IPR036890">
    <property type="entry name" value="HATPase_C_sf"/>
</dbReference>
<keyword evidence="6" id="KW-1133">Transmembrane helix</keyword>
<dbReference type="Proteomes" id="UP000094578">
    <property type="component" value="Unassembled WGS sequence"/>
</dbReference>
<feature type="transmembrane region" description="Helical" evidence="6">
    <location>
        <begin position="206"/>
        <end position="226"/>
    </location>
</feature>
<name>A0A1E3L378_9BACL</name>
<dbReference type="GO" id="GO:0016301">
    <property type="term" value="F:kinase activity"/>
    <property type="evidence" value="ECO:0007669"/>
    <property type="project" value="UniProtKB-KW"/>
</dbReference>
<feature type="transmembrane region" description="Helical" evidence="6">
    <location>
        <begin position="181"/>
        <end position="200"/>
    </location>
</feature>
<proteinExistence type="predicted"/>
<keyword evidence="2" id="KW-0547">Nucleotide-binding</keyword>
<evidence type="ECO:0000313" key="8">
    <source>
        <dbReference type="EMBL" id="ODP28228.1"/>
    </source>
</evidence>
<evidence type="ECO:0000256" key="2">
    <source>
        <dbReference type="ARBA" id="ARBA00022741"/>
    </source>
</evidence>
<feature type="transmembrane region" description="Helical" evidence="6">
    <location>
        <begin position="64"/>
        <end position="83"/>
    </location>
</feature>
<feature type="transmembrane region" description="Helical" evidence="6">
    <location>
        <begin position="12"/>
        <end position="28"/>
    </location>
</feature>
<reference evidence="8 9" key="1">
    <citation type="submission" date="2016-08" db="EMBL/GenBank/DDBJ databases">
        <title>Genome sequencing of Paenibacillus sp. TI45-13ar, isolated from Korean traditional nuruk.</title>
        <authorList>
            <person name="Kim S.-J."/>
        </authorList>
    </citation>
    <scope>NUCLEOTIDE SEQUENCE [LARGE SCALE GENOMIC DNA]</scope>
    <source>
        <strain evidence="8 9">TI45-13ar</strain>
    </source>
</reference>
<feature type="transmembrane region" description="Helical" evidence="6">
    <location>
        <begin position="146"/>
        <end position="165"/>
    </location>
</feature>
<keyword evidence="1" id="KW-0808">Transferase</keyword>
<feature type="transmembrane region" description="Helical" evidence="6">
    <location>
        <begin position="89"/>
        <end position="112"/>
    </location>
</feature>
<accession>A0A1E3L378</accession>
<dbReference type="EMBL" id="MDER01000040">
    <property type="protein sequence ID" value="ODP28228.1"/>
    <property type="molecule type" value="Genomic_DNA"/>
</dbReference>
<evidence type="ECO:0000256" key="3">
    <source>
        <dbReference type="ARBA" id="ARBA00022777"/>
    </source>
</evidence>
<keyword evidence="5" id="KW-0902">Two-component regulatory system</keyword>
<feature type="transmembrane region" description="Helical" evidence="6">
    <location>
        <begin position="269"/>
        <end position="287"/>
    </location>
</feature>